<keyword evidence="1" id="KW-0175">Coiled coil</keyword>
<reference evidence="3 4" key="1">
    <citation type="submission" date="2014-03" db="EMBL/GenBank/DDBJ databases">
        <authorList>
            <person name="Sibley D."/>
            <person name="Venepally P."/>
            <person name="Karamycheva S."/>
            <person name="Hadjithomas M."/>
            <person name="Khan A."/>
            <person name="Brunk B."/>
            <person name="Roos D."/>
            <person name="Caler E."/>
            <person name="Lorenzi H."/>
        </authorList>
    </citation>
    <scope>NUCLEOTIDE SEQUENCE [LARGE SCALE GENOMIC DNA]</scope>
    <source>
        <strain evidence="4">p89</strain>
    </source>
</reference>
<accession>A0A086J8Z9</accession>
<dbReference type="EMBL" id="AEYI02002331">
    <property type="protein sequence ID" value="KFG28617.1"/>
    <property type="molecule type" value="Genomic_DNA"/>
</dbReference>
<evidence type="ECO:0000256" key="2">
    <source>
        <dbReference type="SAM" id="MobiDB-lite"/>
    </source>
</evidence>
<dbReference type="VEuPathDB" id="ToxoDB:TGP89_282150"/>
<feature type="compositionally biased region" description="Basic and acidic residues" evidence="2">
    <location>
        <begin position="430"/>
        <end position="456"/>
    </location>
</feature>
<dbReference type="AlphaFoldDB" id="A0A086J8Z9"/>
<feature type="region of interest" description="Disordered" evidence="2">
    <location>
        <begin position="323"/>
        <end position="402"/>
    </location>
</feature>
<feature type="compositionally biased region" description="Low complexity" evidence="2">
    <location>
        <begin position="323"/>
        <end position="333"/>
    </location>
</feature>
<protein>
    <submittedName>
        <fullName evidence="3">Uncharacterized protein</fullName>
    </submittedName>
</protein>
<proteinExistence type="predicted"/>
<feature type="region of interest" description="Disordered" evidence="2">
    <location>
        <begin position="430"/>
        <end position="478"/>
    </location>
</feature>
<organism evidence="3 4">
    <name type="scientific">Toxoplasma gondii p89</name>
    <dbReference type="NCBI Taxonomy" id="943119"/>
    <lineage>
        <taxon>Eukaryota</taxon>
        <taxon>Sar</taxon>
        <taxon>Alveolata</taxon>
        <taxon>Apicomplexa</taxon>
        <taxon>Conoidasida</taxon>
        <taxon>Coccidia</taxon>
        <taxon>Eucoccidiorida</taxon>
        <taxon>Eimeriorina</taxon>
        <taxon>Sarcocystidae</taxon>
        <taxon>Toxoplasma</taxon>
    </lineage>
</organism>
<dbReference type="OrthoDB" id="364843at2759"/>
<feature type="coiled-coil region" evidence="1">
    <location>
        <begin position="668"/>
        <end position="700"/>
    </location>
</feature>
<comment type="caution">
    <text evidence="3">The sequence shown here is derived from an EMBL/GenBank/DDBJ whole genome shotgun (WGS) entry which is preliminary data.</text>
</comment>
<evidence type="ECO:0000313" key="3">
    <source>
        <dbReference type="EMBL" id="KFG28617.1"/>
    </source>
</evidence>
<gene>
    <name evidence="3" type="ORF">TGP89_282150</name>
</gene>
<dbReference type="Proteomes" id="UP000028828">
    <property type="component" value="Unassembled WGS sequence"/>
</dbReference>
<name>A0A086J8Z9_TOXGO</name>
<sequence length="891" mass="98350">MFPLALGARTLVLRPLCVPLALFLFSFVSSSRSLCLRETAAAPQPCGSPASTAPTCLLSSSNVFSPSPLLPSLFSSSSSASPFSASPLVASSPGVYGNASSSFSLFAETSARKSSSFRSPNAPSHAVLDSSPALLFSPGYVFLPLSQESQLQVLVPRRPSKSSFPLSHSSSSSLLSSSRPPLFSLSPRSPPSLRAVSFLSSSVSAHARHQVPFFRDDSQAFGSVSRSHETACTAHRREGKLSRRHETSSSFLSFPSQRRFSLSDEKSQTSLSLLTSFVQCGTKGTYSQFPAPSILSYSLFSSPQPPSPPAVSSPPAVFSSSSSQFSSSQFSAPEHASEEGQSRKHFAQTGEEKVVSLPPGELPTVSWKDVKHTVEGPPKPPLFVTPDGTYDPDRPKPEEPFGNLVALDPASSLLLQLPHALPGDALLRLHTERKSRESGGRLTERGRDTNRGRNDDSDGTATLQTDTTAKEEKAFPEDLTPLDIQEAEGGAWVRGKWMSDEEIDRAIQEGEQRIQPLVEEVQAEIEERERKQEERENAEEHPHFTDEEVDRMDLFEMKNELRLRGYRTAGPVETVRLRLKQAVRDGPRSFEEGTQEDLPESPLTRSFIEDSQRAAQTYQDALEEISRPIENPADPAQIVRRWIARTELCNAAEDPVSYFHLDAALSDQRVSAADVAQVEKEMQEEERELTDEEKQELFQQQMRDLMAETVPKTFQPRDDDSIVVDEPVKHAENEWDHLTVEERKRKYLEGNPNGVVTETVQSLAEAFSVPEDFIGDFLCRQGVQPPVPVDVPLKELTDPAAVWNLVEYLQVQDPAQVHNMYPLDTVEQIAEEFNCSVQYILDACEALKIKLPFGAKSRLNVECYDAVTTLVEKMLFPDKKDGGNDVQEAVG</sequence>
<evidence type="ECO:0000313" key="4">
    <source>
        <dbReference type="Proteomes" id="UP000028828"/>
    </source>
</evidence>
<evidence type="ECO:0000256" key="1">
    <source>
        <dbReference type="SAM" id="Coils"/>
    </source>
</evidence>